<dbReference type="AlphaFoldDB" id="A0A6J4NBX7"/>
<evidence type="ECO:0000313" key="1">
    <source>
        <dbReference type="EMBL" id="CAA9384181.1"/>
    </source>
</evidence>
<name>A0A6J4NBX7_9ACTN</name>
<sequence length="62" mass="6888">MFGDPPGSAEALREPAGRSYALDRLAYGGWGVPVLGIEELRESRCKGRAARSYVRPRRPQTR</sequence>
<accession>A0A6J4NBX7</accession>
<proteinExistence type="predicted"/>
<reference evidence="1" key="1">
    <citation type="submission" date="2020-02" db="EMBL/GenBank/DDBJ databases">
        <authorList>
            <person name="Meier V. D."/>
        </authorList>
    </citation>
    <scope>NUCLEOTIDE SEQUENCE</scope>
    <source>
        <strain evidence="1">AVDCRST_MAG22</strain>
    </source>
</reference>
<gene>
    <name evidence="1" type="ORF">AVDCRST_MAG22-149</name>
</gene>
<organism evidence="1">
    <name type="scientific">uncultured Rubrobacteraceae bacterium</name>
    <dbReference type="NCBI Taxonomy" id="349277"/>
    <lineage>
        <taxon>Bacteria</taxon>
        <taxon>Bacillati</taxon>
        <taxon>Actinomycetota</taxon>
        <taxon>Rubrobacteria</taxon>
        <taxon>Rubrobacterales</taxon>
        <taxon>Rubrobacteraceae</taxon>
        <taxon>environmental samples</taxon>
    </lineage>
</organism>
<dbReference type="EMBL" id="CADCUV010000010">
    <property type="protein sequence ID" value="CAA9384181.1"/>
    <property type="molecule type" value="Genomic_DNA"/>
</dbReference>
<protein>
    <submittedName>
        <fullName evidence="1">Uncharacterized protein</fullName>
    </submittedName>
</protein>